<dbReference type="EMBL" id="JALJEJ010000019">
    <property type="protein sequence ID" value="MCJ8212088.1"/>
    <property type="molecule type" value="Genomic_DNA"/>
</dbReference>
<gene>
    <name evidence="2" type="ORF">MUY27_20390</name>
</gene>
<evidence type="ECO:0000313" key="3">
    <source>
        <dbReference type="Proteomes" id="UP001139450"/>
    </source>
</evidence>
<keyword evidence="2" id="KW-0378">Hydrolase</keyword>
<dbReference type="Gene3D" id="3.40.50.1110">
    <property type="entry name" value="SGNH hydrolase"/>
    <property type="match status" value="1"/>
</dbReference>
<organism evidence="2 3">
    <name type="scientific">Mucilaginibacter straminoryzae</name>
    <dbReference type="NCBI Taxonomy" id="2932774"/>
    <lineage>
        <taxon>Bacteria</taxon>
        <taxon>Pseudomonadati</taxon>
        <taxon>Bacteroidota</taxon>
        <taxon>Sphingobacteriia</taxon>
        <taxon>Sphingobacteriales</taxon>
        <taxon>Sphingobacteriaceae</taxon>
        <taxon>Mucilaginibacter</taxon>
    </lineage>
</organism>
<dbReference type="GO" id="GO:0016788">
    <property type="term" value="F:hydrolase activity, acting on ester bonds"/>
    <property type="evidence" value="ECO:0007669"/>
    <property type="project" value="UniProtKB-ARBA"/>
</dbReference>
<reference evidence="2" key="1">
    <citation type="submission" date="2022-04" db="EMBL/GenBank/DDBJ databases">
        <title>Mucilaginibacter sp. RS28 isolated from freshwater.</title>
        <authorList>
            <person name="Ko S.-R."/>
        </authorList>
    </citation>
    <scope>NUCLEOTIDE SEQUENCE</scope>
    <source>
        <strain evidence="2">RS28</strain>
    </source>
</reference>
<dbReference type="SUPFAM" id="SSF52266">
    <property type="entry name" value="SGNH hydrolase"/>
    <property type="match status" value="1"/>
</dbReference>
<keyword evidence="3" id="KW-1185">Reference proteome</keyword>
<accession>A0A9X2BF30</accession>
<dbReference type="CDD" id="cd01832">
    <property type="entry name" value="SGNH_hydrolase_like_1"/>
    <property type="match status" value="1"/>
</dbReference>
<dbReference type="RefSeq" id="WP_245133329.1">
    <property type="nucleotide sequence ID" value="NZ_JALJEJ010000019.1"/>
</dbReference>
<dbReference type="InterPro" id="IPR036514">
    <property type="entry name" value="SGNH_hydro_sf"/>
</dbReference>
<dbReference type="AlphaFoldDB" id="A0A9X2BF30"/>
<name>A0A9X2BF30_9SPHI</name>
<feature type="domain" description="SGNH hydrolase-type esterase" evidence="1">
    <location>
        <begin position="47"/>
        <end position="224"/>
    </location>
</feature>
<proteinExistence type="predicted"/>
<dbReference type="InterPro" id="IPR013830">
    <property type="entry name" value="SGNH_hydro"/>
</dbReference>
<sequence>MKALTGLLIVVSGLSANSFFNMSEKQSAPAAHTTMSTDSSKTVSYLALGDSYTVGELVPQQESFPYQLAEQLKQKNIPVKEVKVVAKTGWTTGELEAGINQENLTHTYDVVTLLIGVNNQYRGLSRNEYRAEFVKLLNSAINFAGGIKKHVYVLSIPDWGVTPFAEGRDRQLISDQIEQFNQINADESEEAGVKYVNITDISLEAKSDASMSASDGLHPSGKMYGLWVKKLLPQVVKQFK</sequence>
<evidence type="ECO:0000313" key="2">
    <source>
        <dbReference type="EMBL" id="MCJ8212088.1"/>
    </source>
</evidence>
<dbReference type="Proteomes" id="UP001139450">
    <property type="component" value="Unassembled WGS sequence"/>
</dbReference>
<evidence type="ECO:0000259" key="1">
    <source>
        <dbReference type="Pfam" id="PF13472"/>
    </source>
</evidence>
<dbReference type="Pfam" id="PF13472">
    <property type="entry name" value="Lipase_GDSL_2"/>
    <property type="match status" value="1"/>
</dbReference>
<comment type="caution">
    <text evidence="2">The sequence shown here is derived from an EMBL/GenBank/DDBJ whole genome shotgun (WGS) entry which is preliminary data.</text>
</comment>
<protein>
    <submittedName>
        <fullName evidence="2">SGNH/GDSL hydrolase family protein</fullName>
    </submittedName>
</protein>